<dbReference type="EMBL" id="JOJR01000030">
    <property type="protein sequence ID" value="RCN49765.1"/>
    <property type="molecule type" value="Genomic_DNA"/>
</dbReference>
<dbReference type="STRING" id="29170.A0A368H3A8"/>
<dbReference type="PANTHER" id="PTHR31362:SF0">
    <property type="entry name" value="EXOSTOSIN DOMAIN-CONTAINING PROTEIN-RELATED"/>
    <property type="match status" value="1"/>
</dbReference>
<dbReference type="PANTHER" id="PTHR31362">
    <property type="entry name" value="GLYCOSYLTRANSFERASE STELLO1-RELATED"/>
    <property type="match status" value="1"/>
</dbReference>
<proteinExistence type="predicted"/>
<protein>
    <submittedName>
        <fullName evidence="1">Uncharacterized protein</fullName>
    </submittedName>
</protein>
<gene>
    <name evidence="1" type="ORF">ANCCAN_04222</name>
</gene>
<evidence type="ECO:0000313" key="1">
    <source>
        <dbReference type="EMBL" id="RCN49765.1"/>
    </source>
</evidence>
<organism evidence="1 2">
    <name type="scientific">Ancylostoma caninum</name>
    <name type="common">Dog hookworm</name>
    <dbReference type="NCBI Taxonomy" id="29170"/>
    <lineage>
        <taxon>Eukaryota</taxon>
        <taxon>Metazoa</taxon>
        <taxon>Ecdysozoa</taxon>
        <taxon>Nematoda</taxon>
        <taxon>Chromadorea</taxon>
        <taxon>Rhabditida</taxon>
        <taxon>Rhabditina</taxon>
        <taxon>Rhabditomorpha</taxon>
        <taxon>Strongyloidea</taxon>
        <taxon>Ancylostomatidae</taxon>
        <taxon>Ancylostomatinae</taxon>
        <taxon>Ancylostoma</taxon>
    </lineage>
</organism>
<evidence type="ECO:0000313" key="2">
    <source>
        <dbReference type="Proteomes" id="UP000252519"/>
    </source>
</evidence>
<dbReference type="OrthoDB" id="5948173at2759"/>
<keyword evidence="2" id="KW-1185">Reference proteome</keyword>
<accession>A0A368H3A8</accession>
<dbReference type="AlphaFoldDB" id="A0A368H3A8"/>
<dbReference type="Proteomes" id="UP000252519">
    <property type="component" value="Unassembled WGS sequence"/>
</dbReference>
<reference evidence="1 2" key="1">
    <citation type="submission" date="2014-10" db="EMBL/GenBank/DDBJ databases">
        <title>Draft genome of the hookworm Ancylostoma caninum.</title>
        <authorList>
            <person name="Mitreva M."/>
        </authorList>
    </citation>
    <scope>NUCLEOTIDE SEQUENCE [LARGE SCALE GENOMIC DNA]</scope>
    <source>
        <strain evidence="1 2">Baltimore</strain>
    </source>
</reference>
<name>A0A368H3A8_ANCCA</name>
<dbReference type="InterPro" id="IPR005049">
    <property type="entry name" value="STL-like"/>
</dbReference>
<sequence length="146" mass="16828">MDFIVGKINFSELKEKNGKATNASKNLTTADGWSVSDMYYIPAKGLDYHAGLMEVFFEAGLFHEIAIAKYLHSVPYTRFHNSRFDYLYGPGGRDAWHSNYHDNLVMMHPIKFSLFGDLTQRKLFCDSVLMAFRRNLMTIENSNLRS</sequence>
<comment type="caution">
    <text evidence="1">The sequence shown here is derived from an EMBL/GenBank/DDBJ whole genome shotgun (WGS) entry which is preliminary data.</text>
</comment>